<gene>
    <name evidence="2" type="ORF">PENTCL1PPCAC_19585</name>
</gene>
<sequence length="134" mass="14853">QNDRFVREGNPAARIPVLVHGERVITESLAIIEYIDETFPGPSLLPSDPFILAKSRAIALHIASGIQPLQNVRVLEKTEQIAGRGGKQEWANYWMRLGLAELETMLVKTAGKYCVGDEIIIADTCVPSIVEREK</sequence>
<feature type="non-terminal residue" evidence="2">
    <location>
        <position position="1"/>
    </location>
</feature>
<evidence type="ECO:0000259" key="1">
    <source>
        <dbReference type="PROSITE" id="PS50404"/>
    </source>
</evidence>
<dbReference type="Gene3D" id="3.40.30.10">
    <property type="entry name" value="Glutaredoxin"/>
    <property type="match status" value="1"/>
</dbReference>
<dbReference type="Proteomes" id="UP001432027">
    <property type="component" value="Unassembled WGS sequence"/>
</dbReference>
<reference evidence="2" key="1">
    <citation type="submission" date="2023-10" db="EMBL/GenBank/DDBJ databases">
        <title>Genome assembly of Pristionchus species.</title>
        <authorList>
            <person name="Yoshida K."/>
            <person name="Sommer R.J."/>
        </authorList>
    </citation>
    <scope>NUCLEOTIDE SEQUENCE</scope>
    <source>
        <strain evidence="2">RS0144</strain>
    </source>
</reference>
<dbReference type="EMBL" id="BTSX01000004">
    <property type="protein sequence ID" value="GMS97410.1"/>
    <property type="molecule type" value="Genomic_DNA"/>
</dbReference>
<evidence type="ECO:0000313" key="3">
    <source>
        <dbReference type="Proteomes" id="UP001432027"/>
    </source>
</evidence>
<protein>
    <recommendedName>
        <fullName evidence="1">GST N-terminal domain-containing protein</fullName>
    </recommendedName>
</protein>
<accession>A0AAV5TT08</accession>
<dbReference type="GO" id="GO:0006559">
    <property type="term" value="P:L-phenylalanine catabolic process"/>
    <property type="evidence" value="ECO:0007669"/>
    <property type="project" value="TreeGrafter"/>
</dbReference>
<dbReference type="AlphaFoldDB" id="A0AAV5TT08"/>
<dbReference type="InterPro" id="IPR004045">
    <property type="entry name" value="Glutathione_S-Trfase_N"/>
</dbReference>
<dbReference type="Gene3D" id="1.20.1050.10">
    <property type="match status" value="1"/>
</dbReference>
<dbReference type="InterPro" id="IPR036249">
    <property type="entry name" value="Thioredoxin-like_sf"/>
</dbReference>
<comment type="caution">
    <text evidence="2">The sequence shown here is derived from an EMBL/GenBank/DDBJ whole genome shotgun (WGS) entry which is preliminary data.</text>
</comment>
<dbReference type="SUPFAM" id="SSF52833">
    <property type="entry name" value="Thioredoxin-like"/>
    <property type="match status" value="1"/>
</dbReference>
<dbReference type="InterPro" id="IPR036282">
    <property type="entry name" value="Glutathione-S-Trfase_C_sf"/>
</dbReference>
<feature type="domain" description="GST N-terminal" evidence="1">
    <location>
        <begin position="1"/>
        <end position="43"/>
    </location>
</feature>
<dbReference type="GO" id="GO:0004364">
    <property type="term" value="F:glutathione transferase activity"/>
    <property type="evidence" value="ECO:0007669"/>
    <property type="project" value="TreeGrafter"/>
</dbReference>
<dbReference type="PANTHER" id="PTHR42673">
    <property type="entry name" value="MALEYLACETOACETATE ISOMERASE"/>
    <property type="match status" value="1"/>
</dbReference>
<dbReference type="GO" id="GO:0016034">
    <property type="term" value="F:maleylacetoacetate isomerase activity"/>
    <property type="evidence" value="ECO:0007669"/>
    <property type="project" value="TreeGrafter"/>
</dbReference>
<dbReference type="SUPFAM" id="SSF47616">
    <property type="entry name" value="GST C-terminal domain-like"/>
    <property type="match status" value="1"/>
</dbReference>
<dbReference type="PROSITE" id="PS50404">
    <property type="entry name" value="GST_NTER"/>
    <property type="match status" value="1"/>
</dbReference>
<keyword evidence="3" id="KW-1185">Reference proteome</keyword>
<dbReference type="Pfam" id="PF13417">
    <property type="entry name" value="GST_N_3"/>
    <property type="match status" value="1"/>
</dbReference>
<evidence type="ECO:0000313" key="2">
    <source>
        <dbReference type="EMBL" id="GMS97410.1"/>
    </source>
</evidence>
<proteinExistence type="predicted"/>
<organism evidence="2 3">
    <name type="scientific">Pristionchus entomophagus</name>
    <dbReference type="NCBI Taxonomy" id="358040"/>
    <lineage>
        <taxon>Eukaryota</taxon>
        <taxon>Metazoa</taxon>
        <taxon>Ecdysozoa</taxon>
        <taxon>Nematoda</taxon>
        <taxon>Chromadorea</taxon>
        <taxon>Rhabditida</taxon>
        <taxon>Rhabditina</taxon>
        <taxon>Diplogasteromorpha</taxon>
        <taxon>Diplogasteroidea</taxon>
        <taxon>Neodiplogasteridae</taxon>
        <taxon>Pristionchus</taxon>
    </lineage>
</organism>
<dbReference type="GO" id="GO:0005739">
    <property type="term" value="C:mitochondrion"/>
    <property type="evidence" value="ECO:0007669"/>
    <property type="project" value="TreeGrafter"/>
</dbReference>
<dbReference type="GO" id="GO:0006749">
    <property type="term" value="P:glutathione metabolic process"/>
    <property type="evidence" value="ECO:0007669"/>
    <property type="project" value="TreeGrafter"/>
</dbReference>
<feature type="non-terminal residue" evidence="2">
    <location>
        <position position="134"/>
    </location>
</feature>
<name>A0AAV5TT08_9BILA</name>
<dbReference type="PANTHER" id="PTHR42673:SF4">
    <property type="entry name" value="MALEYLACETOACETATE ISOMERASE"/>
    <property type="match status" value="1"/>
</dbReference>